<dbReference type="GO" id="GO:0019005">
    <property type="term" value="C:SCF ubiquitin ligase complex"/>
    <property type="evidence" value="ECO:0000318"/>
    <property type="project" value="GO_Central"/>
</dbReference>
<dbReference type="PANTHER" id="PTHR13318">
    <property type="entry name" value="PARTNER OF PAIRED, ISOFORM B-RELATED"/>
    <property type="match status" value="1"/>
</dbReference>
<dbReference type="Proteomes" id="UP000036987">
    <property type="component" value="Unassembled WGS sequence"/>
</dbReference>
<dbReference type="FunFam" id="3.80.10.10:FF:000535">
    <property type="entry name" value="Leucine Rich Repeat family protein"/>
    <property type="match status" value="1"/>
</dbReference>
<dbReference type="InterPro" id="IPR057207">
    <property type="entry name" value="FBXL15_LRR"/>
</dbReference>
<reference evidence="3" key="1">
    <citation type="journal article" date="2016" name="Nature">
        <title>The genome of the seagrass Zostera marina reveals angiosperm adaptation to the sea.</title>
        <authorList>
            <person name="Olsen J.L."/>
            <person name="Rouze P."/>
            <person name="Verhelst B."/>
            <person name="Lin Y.-C."/>
            <person name="Bayer T."/>
            <person name="Collen J."/>
            <person name="Dattolo E."/>
            <person name="De Paoli E."/>
            <person name="Dittami S."/>
            <person name="Maumus F."/>
            <person name="Michel G."/>
            <person name="Kersting A."/>
            <person name="Lauritano C."/>
            <person name="Lohaus R."/>
            <person name="Toepel M."/>
            <person name="Tonon T."/>
            <person name="Vanneste K."/>
            <person name="Amirebrahimi M."/>
            <person name="Brakel J."/>
            <person name="Bostroem C."/>
            <person name="Chovatia M."/>
            <person name="Grimwood J."/>
            <person name="Jenkins J.W."/>
            <person name="Jueterbock A."/>
            <person name="Mraz A."/>
            <person name="Stam W.T."/>
            <person name="Tice H."/>
            <person name="Bornberg-Bauer E."/>
            <person name="Green P.J."/>
            <person name="Pearson G.A."/>
            <person name="Procaccini G."/>
            <person name="Duarte C.M."/>
            <person name="Schmutz J."/>
            <person name="Reusch T.B.H."/>
            <person name="Van de Peer Y."/>
        </authorList>
    </citation>
    <scope>NUCLEOTIDE SEQUENCE [LARGE SCALE GENOMIC DNA]</scope>
    <source>
        <strain evidence="3">cv. Finnish</strain>
    </source>
</reference>
<dbReference type="Gene3D" id="3.80.10.10">
    <property type="entry name" value="Ribonuclease Inhibitor"/>
    <property type="match status" value="2"/>
</dbReference>
<keyword evidence="3" id="KW-1185">Reference proteome</keyword>
<dbReference type="STRING" id="29655.A0A0K9NL12"/>
<dbReference type="Pfam" id="PF13516">
    <property type="entry name" value="LRR_6"/>
    <property type="match status" value="1"/>
</dbReference>
<feature type="domain" description="F-box/LRR-repeat protein 15-like leucin rich repeat" evidence="1">
    <location>
        <begin position="178"/>
        <end position="317"/>
    </location>
</feature>
<dbReference type="InterPro" id="IPR032675">
    <property type="entry name" value="LRR_dom_sf"/>
</dbReference>
<organism evidence="2 3">
    <name type="scientific">Zostera marina</name>
    <name type="common">Eelgrass</name>
    <dbReference type="NCBI Taxonomy" id="29655"/>
    <lineage>
        <taxon>Eukaryota</taxon>
        <taxon>Viridiplantae</taxon>
        <taxon>Streptophyta</taxon>
        <taxon>Embryophyta</taxon>
        <taxon>Tracheophyta</taxon>
        <taxon>Spermatophyta</taxon>
        <taxon>Magnoliopsida</taxon>
        <taxon>Liliopsida</taxon>
        <taxon>Zosteraceae</taxon>
        <taxon>Zostera</taxon>
    </lineage>
</organism>
<dbReference type="EMBL" id="LFYR01002156">
    <property type="protein sequence ID" value="KMZ56640.1"/>
    <property type="molecule type" value="Genomic_DNA"/>
</dbReference>
<accession>A0A0K9NL12</accession>
<evidence type="ECO:0000313" key="3">
    <source>
        <dbReference type="Proteomes" id="UP000036987"/>
    </source>
</evidence>
<dbReference type="SMART" id="SM00367">
    <property type="entry name" value="LRR_CC"/>
    <property type="match status" value="7"/>
</dbReference>
<dbReference type="Pfam" id="PF25372">
    <property type="entry name" value="DUF7885"/>
    <property type="match status" value="1"/>
</dbReference>
<comment type="caution">
    <text evidence="2">The sequence shown here is derived from an EMBL/GenBank/DDBJ whole genome shotgun (WGS) entry which is preliminary data.</text>
</comment>
<dbReference type="OrthoDB" id="550575at2759"/>
<dbReference type="InterPro" id="IPR006553">
    <property type="entry name" value="Leu-rich_rpt_Cys-con_subtyp"/>
</dbReference>
<proteinExistence type="predicted"/>
<evidence type="ECO:0000313" key="2">
    <source>
        <dbReference type="EMBL" id="KMZ56640.1"/>
    </source>
</evidence>
<dbReference type="PANTHER" id="PTHR13318:SF95">
    <property type="entry name" value="F-BOX PROTEIN YLR352W"/>
    <property type="match status" value="1"/>
</dbReference>
<dbReference type="OMA" id="PRYCHLK"/>
<dbReference type="AlphaFoldDB" id="A0A0K9NL12"/>
<protein>
    <submittedName>
        <fullName evidence="2">Putative F-box/LRR-repeat protein</fullName>
    </submittedName>
</protein>
<dbReference type="GO" id="GO:0031146">
    <property type="term" value="P:SCF-dependent proteasomal ubiquitin-dependent protein catabolic process"/>
    <property type="evidence" value="ECO:0000318"/>
    <property type="project" value="GO_Central"/>
</dbReference>
<sequence length="344" mass="38621">MEEEAWGMEIVPRVMEIVSSRLDQIDVYSLLLISPWCYRALISVPSIWQVLDLHGKSNAGVKLSSAISLPRYSHVQHINLEFAQTIEDRHLIILKEKLKSPNDLHTLNLNACQKVSDKGIEVVACAFQNLKSLSLYWNVRLSDKSILHLVKNCPHMIHLNLSGCKNISDQSMFLIAENYKSLKTLNLTRCVKLTDIGLQQILMSCSSLISLNLYALSSFTDRAYEKISRLEQLRFLDLCGAQNLSDSSLYQIARCKNLVSLNLTWCVRATDIGVQAIACGCTNLEYLSLFGIVGVTDKCIEALAITCSKILTTLDVNGCIGIKKRGREELLKIFPNLKCFKVHS</sequence>
<gene>
    <name evidence="2" type="ORF">ZOSMA_93G01040</name>
</gene>
<evidence type="ECO:0000259" key="1">
    <source>
        <dbReference type="Pfam" id="PF25372"/>
    </source>
</evidence>
<name>A0A0K9NL12_ZOSMR</name>
<dbReference type="SUPFAM" id="SSF52047">
    <property type="entry name" value="RNI-like"/>
    <property type="match status" value="1"/>
</dbReference>
<dbReference type="InterPro" id="IPR001611">
    <property type="entry name" value="Leu-rich_rpt"/>
</dbReference>